<keyword evidence="4" id="KW-1185">Reference proteome</keyword>
<comment type="caution">
    <text evidence="3">The sequence shown here is derived from an EMBL/GenBank/DDBJ whole genome shotgun (WGS) entry which is preliminary data.</text>
</comment>
<dbReference type="GO" id="GO:0016787">
    <property type="term" value="F:hydrolase activity"/>
    <property type="evidence" value="ECO:0007669"/>
    <property type="project" value="UniProtKB-KW"/>
</dbReference>
<dbReference type="RefSeq" id="XP_062636807.1">
    <property type="nucleotide sequence ID" value="XM_062777295.1"/>
</dbReference>
<dbReference type="GO" id="GO:0004521">
    <property type="term" value="F:RNA endonuclease activity"/>
    <property type="evidence" value="ECO:0007669"/>
    <property type="project" value="InterPro"/>
</dbReference>
<keyword evidence="2" id="KW-0378">Hydrolase</keyword>
<reference evidence="3" key="2">
    <citation type="submission" date="2023-05" db="EMBL/GenBank/DDBJ databases">
        <authorList>
            <consortium name="Lawrence Berkeley National Laboratory"/>
            <person name="Steindorff A."/>
            <person name="Hensen N."/>
            <person name="Bonometti L."/>
            <person name="Westerberg I."/>
            <person name="Brannstrom I.O."/>
            <person name="Guillou S."/>
            <person name="Cros-Aarteil S."/>
            <person name="Calhoun S."/>
            <person name="Haridas S."/>
            <person name="Kuo A."/>
            <person name="Mondo S."/>
            <person name="Pangilinan J."/>
            <person name="Riley R."/>
            <person name="Labutti K."/>
            <person name="Andreopoulos B."/>
            <person name="Lipzen A."/>
            <person name="Chen C."/>
            <person name="Yanf M."/>
            <person name="Daum C."/>
            <person name="Ng V."/>
            <person name="Clum A."/>
            <person name="Ohm R."/>
            <person name="Martin F."/>
            <person name="Silar P."/>
            <person name="Natvig D."/>
            <person name="Lalanne C."/>
            <person name="Gautier V."/>
            <person name="Ament-Velasquez S.L."/>
            <person name="Kruys A."/>
            <person name="Hutchinson M.I."/>
            <person name="Powell A.J."/>
            <person name="Barry K."/>
            <person name="Miller A.N."/>
            <person name="Grigoriev I.V."/>
            <person name="Debuchy R."/>
            <person name="Gladieux P."/>
            <person name="Thoren M.H."/>
            <person name="Johannesson H."/>
        </authorList>
    </citation>
    <scope>NUCLEOTIDE SEQUENCE</scope>
    <source>
        <strain evidence="3">CBS 141.50</strain>
    </source>
</reference>
<dbReference type="GeneID" id="87813908"/>
<gene>
    <name evidence="3" type="ORF">C8A04DRAFT_12303</name>
</gene>
<sequence>YSCSGLPPDHPDRYIPASTVRSQARYALRLTLQSKQIQSSDHRSYPHRFHNYPNEGLTLTTTGPWYEFPIRNRAPFQARGDAGVVRVVYPANWRGGDDMWDVIYHDPRKVLVLRGEEVGDFSIAVRQYRPPGQLS</sequence>
<reference evidence="3" key="1">
    <citation type="journal article" date="2023" name="Mol. Phylogenet. Evol.">
        <title>Genome-scale phylogeny and comparative genomics of the fungal order Sordariales.</title>
        <authorList>
            <person name="Hensen N."/>
            <person name="Bonometti L."/>
            <person name="Westerberg I."/>
            <person name="Brannstrom I.O."/>
            <person name="Guillou S."/>
            <person name="Cros-Aarteil S."/>
            <person name="Calhoun S."/>
            <person name="Haridas S."/>
            <person name="Kuo A."/>
            <person name="Mondo S."/>
            <person name="Pangilinan J."/>
            <person name="Riley R."/>
            <person name="LaButti K."/>
            <person name="Andreopoulos B."/>
            <person name="Lipzen A."/>
            <person name="Chen C."/>
            <person name="Yan M."/>
            <person name="Daum C."/>
            <person name="Ng V."/>
            <person name="Clum A."/>
            <person name="Steindorff A."/>
            <person name="Ohm R.A."/>
            <person name="Martin F."/>
            <person name="Silar P."/>
            <person name="Natvig D.O."/>
            <person name="Lalanne C."/>
            <person name="Gautier V."/>
            <person name="Ament-Velasquez S.L."/>
            <person name="Kruys A."/>
            <person name="Hutchinson M.I."/>
            <person name="Powell A.J."/>
            <person name="Barry K."/>
            <person name="Miller A.N."/>
            <person name="Grigoriev I.V."/>
            <person name="Debuchy R."/>
            <person name="Gladieux P."/>
            <person name="Hiltunen Thoren M."/>
            <person name="Johannesson H."/>
        </authorList>
    </citation>
    <scope>NUCLEOTIDE SEQUENCE</scope>
    <source>
        <strain evidence="3">CBS 141.50</strain>
    </source>
</reference>
<dbReference type="EMBL" id="MU853586">
    <property type="protein sequence ID" value="KAK4143436.1"/>
    <property type="molecule type" value="Genomic_DNA"/>
</dbReference>
<evidence type="ECO:0000256" key="2">
    <source>
        <dbReference type="ARBA" id="ARBA00022801"/>
    </source>
</evidence>
<dbReference type="SUPFAM" id="SSF53933">
    <property type="entry name" value="Microbial ribonucleases"/>
    <property type="match status" value="1"/>
</dbReference>
<evidence type="ECO:0000313" key="3">
    <source>
        <dbReference type="EMBL" id="KAK4143436.1"/>
    </source>
</evidence>
<organism evidence="3 4">
    <name type="scientific">Dichotomopilus funicola</name>
    <dbReference type="NCBI Taxonomy" id="1934379"/>
    <lineage>
        <taxon>Eukaryota</taxon>
        <taxon>Fungi</taxon>
        <taxon>Dikarya</taxon>
        <taxon>Ascomycota</taxon>
        <taxon>Pezizomycotina</taxon>
        <taxon>Sordariomycetes</taxon>
        <taxon>Sordariomycetidae</taxon>
        <taxon>Sordariales</taxon>
        <taxon>Chaetomiaceae</taxon>
        <taxon>Dichotomopilus</taxon>
    </lineage>
</organism>
<proteinExistence type="predicted"/>
<dbReference type="Pfam" id="PF00545">
    <property type="entry name" value="Ribonuclease"/>
    <property type="match status" value="1"/>
</dbReference>
<name>A0AAN6ZNC6_9PEZI</name>
<dbReference type="GO" id="GO:0003723">
    <property type="term" value="F:RNA binding"/>
    <property type="evidence" value="ECO:0007669"/>
    <property type="project" value="InterPro"/>
</dbReference>
<accession>A0AAN6ZNC6</accession>
<evidence type="ECO:0000313" key="4">
    <source>
        <dbReference type="Proteomes" id="UP001302676"/>
    </source>
</evidence>
<protein>
    <submittedName>
        <fullName evidence="3">Uncharacterized protein</fullName>
    </submittedName>
</protein>
<keyword evidence="1" id="KW-0540">Nuclease</keyword>
<dbReference type="InterPro" id="IPR000026">
    <property type="entry name" value="N1-like"/>
</dbReference>
<feature type="non-terminal residue" evidence="3">
    <location>
        <position position="1"/>
    </location>
</feature>
<evidence type="ECO:0000256" key="1">
    <source>
        <dbReference type="ARBA" id="ARBA00022722"/>
    </source>
</evidence>
<dbReference type="Gene3D" id="3.10.450.30">
    <property type="entry name" value="Microbial ribonucleases"/>
    <property type="match status" value="1"/>
</dbReference>
<dbReference type="InterPro" id="IPR016191">
    <property type="entry name" value="Ribonuclease/ribotoxin"/>
</dbReference>
<dbReference type="AlphaFoldDB" id="A0AAN6ZNC6"/>
<dbReference type="Proteomes" id="UP001302676">
    <property type="component" value="Unassembled WGS sequence"/>
</dbReference>